<reference evidence="3 4" key="1">
    <citation type="submission" date="2019-03" db="EMBL/GenBank/DDBJ databases">
        <title>Sequencing 23 genomes of Wallemia ichthyophaga.</title>
        <authorList>
            <person name="Gostincar C."/>
        </authorList>
    </citation>
    <scope>NUCLEOTIDE SEQUENCE [LARGE SCALE GENOMIC DNA]</scope>
    <source>
        <strain evidence="3 4">EXF-5753</strain>
    </source>
</reference>
<dbReference type="GO" id="GO:0000981">
    <property type="term" value="F:DNA-binding transcription factor activity, RNA polymerase II-specific"/>
    <property type="evidence" value="ECO:0007669"/>
    <property type="project" value="TreeGrafter"/>
</dbReference>
<evidence type="ECO:0000256" key="1">
    <source>
        <dbReference type="SAM" id="MobiDB-lite"/>
    </source>
</evidence>
<dbReference type="InterPro" id="IPR000837">
    <property type="entry name" value="AP-1"/>
</dbReference>
<protein>
    <recommendedName>
        <fullName evidence="2">BZIP domain-containing protein</fullName>
    </recommendedName>
</protein>
<dbReference type="GO" id="GO:0005634">
    <property type="term" value="C:nucleus"/>
    <property type="evidence" value="ECO:0007669"/>
    <property type="project" value="TreeGrafter"/>
</dbReference>
<dbReference type="AlphaFoldDB" id="A0A4T0FH64"/>
<feature type="compositionally biased region" description="Polar residues" evidence="1">
    <location>
        <begin position="99"/>
        <end position="111"/>
    </location>
</feature>
<dbReference type="GO" id="GO:0000978">
    <property type="term" value="F:RNA polymerase II cis-regulatory region sequence-specific DNA binding"/>
    <property type="evidence" value="ECO:0007669"/>
    <property type="project" value="TreeGrafter"/>
</dbReference>
<evidence type="ECO:0000313" key="4">
    <source>
        <dbReference type="Proteomes" id="UP000310189"/>
    </source>
</evidence>
<organism evidence="3 4">
    <name type="scientific">Wallemia hederae</name>
    <dbReference type="NCBI Taxonomy" id="1540922"/>
    <lineage>
        <taxon>Eukaryota</taxon>
        <taxon>Fungi</taxon>
        <taxon>Dikarya</taxon>
        <taxon>Basidiomycota</taxon>
        <taxon>Wallemiomycotina</taxon>
        <taxon>Wallemiomycetes</taxon>
        <taxon>Wallemiales</taxon>
        <taxon>Wallemiaceae</taxon>
        <taxon>Wallemia</taxon>
    </lineage>
</organism>
<dbReference type="InterPro" id="IPR046347">
    <property type="entry name" value="bZIP_sf"/>
</dbReference>
<name>A0A4T0FH64_9BASI</name>
<dbReference type="PROSITE" id="PS00036">
    <property type="entry name" value="BZIP_BASIC"/>
    <property type="match status" value="1"/>
</dbReference>
<comment type="caution">
    <text evidence="3">The sequence shown here is derived from an EMBL/GenBank/DDBJ whole genome shotgun (WGS) entry which is preliminary data.</text>
</comment>
<dbReference type="CDD" id="cd14686">
    <property type="entry name" value="bZIP"/>
    <property type="match status" value="1"/>
</dbReference>
<dbReference type="SUPFAM" id="SSF57959">
    <property type="entry name" value="Leucine zipper domain"/>
    <property type="match status" value="1"/>
</dbReference>
<dbReference type="PANTHER" id="PTHR23351">
    <property type="entry name" value="FOS TRANSCRIPTION FACTOR-RELATED"/>
    <property type="match status" value="1"/>
</dbReference>
<dbReference type="PROSITE" id="PS50217">
    <property type="entry name" value="BZIP"/>
    <property type="match status" value="1"/>
</dbReference>
<feature type="compositionally biased region" description="Low complexity" evidence="1">
    <location>
        <begin position="116"/>
        <end position="127"/>
    </location>
</feature>
<feature type="region of interest" description="Disordered" evidence="1">
    <location>
        <begin position="190"/>
        <end position="213"/>
    </location>
</feature>
<feature type="compositionally biased region" description="Basic and acidic residues" evidence="1">
    <location>
        <begin position="130"/>
        <end position="148"/>
    </location>
</feature>
<dbReference type="SMART" id="SM00338">
    <property type="entry name" value="BRLZ"/>
    <property type="match status" value="1"/>
</dbReference>
<feature type="region of interest" description="Disordered" evidence="1">
    <location>
        <begin position="45"/>
        <end position="66"/>
    </location>
</feature>
<keyword evidence="4" id="KW-1185">Reference proteome</keyword>
<gene>
    <name evidence="3" type="ORF">E3P99_03036</name>
</gene>
<dbReference type="Proteomes" id="UP000310189">
    <property type="component" value="Unassembled WGS sequence"/>
</dbReference>
<feature type="region of interest" description="Disordered" evidence="1">
    <location>
        <begin position="83"/>
        <end position="153"/>
    </location>
</feature>
<evidence type="ECO:0000259" key="2">
    <source>
        <dbReference type="PROSITE" id="PS50217"/>
    </source>
</evidence>
<accession>A0A4T0FH64</accession>
<dbReference type="PANTHER" id="PTHR23351:SF59">
    <property type="entry name" value="CYCLIC AMP-DEPENDENT TRANSCRIPTION FACTOR ATF-3-LIKE"/>
    <property type="match status" value="1"/>
</dbReference>
<evidence type="ECO:0000313" key="3">
    <source>
        <dbReference type="EMBL" id="TIA87682.1"/>
    </source>
</evidence>
<dbReference type="OrthoDB" id="10521738at2759"/>
<dbReference type="EMBL" id="SPNW01000050">
    <property type="protein sequence ID" value="TIA87682.1"/>
    <property type="molecule type" value="Genomic_DNA"/>
</dbReference>
<proteinExistence type="predicted"/>
<dbReference type="InterPro" id="IPR004827">
    <property type="entry name" value="bZIP"/>
</dbReference>
<sequence>MSNNTPNEYTMKQDTNSVNSVNSVNYLSPFYQTYPANGFHALHGAADPGRGNEGTGSASNTAAAAAAATPQIPLTLPHSIQQQPSFATFSRRSSHESEISNTPSSRKSSFTGPLESITSGSSSTSHTHTPKQDLSEADKKLQQRERNKQAASRFRIRQQYKTESLQQENLWLKTERERLQRENHHLRDENRRLQQQQQQYGGAYNASYTQRIL</sequence>
<feature type="domain" description="BZIP" evidence="2">
    <location>
        <begin position="137"/>
        <end position="200"/>
    </location>
</feature>
<dbReference type="Gene3D" id="1.20.5.170">
    <property type="match status" value="1"/>
</dbReference>